<dbReference type="RefSeq" id="WP_184705674.1">
    <property type="nucleotide sequence ID" value="NZ_JACHKZ010000003.1"/>
</dbReference>
<dbReference type="InterPro" id="IPR050256">
    <property type="entry name" value="Glycosyltransferase_2"/>
</dbReference>
<dbReference type="PANTHER" id="PTHR48090">
    <property type="entry name" value="UNDECAPRENYL-PHOSPHATE 4-DEOXY-4-FORMAMIDO-L-ARABINOSE TRANSFERASE-RELATED"/>
    <property type="match status" value="1"/>
</dbReference>
<dbReference type="PANTHER" id="PTHR48090:SF6">
    <property type="entry name" value="SLR5056 PROTEIN"/>
    <property type="match status" value="1"/>
</dbReference>
<dbReference type="InterPro" id="IPR029044">
    <property type="entry name" value="Nucleotide-diphossugar_trans"/>
</dbReference>
<proteinExistence type="predicted"/>
<feature type="domain" description="Glycosyltransferase 2-like" evidence="2">
    <location>
        <begin position="16"/>
        <end position="165"/>
    </location>
</feature>
<gene>
    <name evidence="3" type="ORF">HNP33_000882</name>
</gene>
<dbReference type="InterPro" id="IPR001173">
    <property type="entry name" value="Glyco_trans_2-like"/>
</dbReference>
<keyword evidence="1" id="KW-0812">Transmembrane</keyword>
<protein>
    <submittedName>
        <fullName evidence="3">Glycosyltransferase involved in cell wall biosynthesis</fullName>
    </submittedName>
</protein>
<evidence type="ECO:0000256" key="1">
    <source>
        <dbReference type="SAM" id="Phobius"/>
    </source>
</evidence>
<dbReference type="Gene3D" id="3.90.550.10">
    <property type="entry name" value="Spore Coat Polysaccharide Biosynthesis Protein SpsA, Chain A"/>
    <property type="match status" value="1"/>
</dbReference>
<accession>A0ABR6RCS3</accession>
<keyword evidence="1" id="KW-1133">Transmembrane helix</keyword>
<organism evidence="3 4">
    <name type="scientific">Comamonas odontotermitis</name>
    <dbReference type="NCBI Taxonomy" id="379895"/>
    <lineage>
        <taxon>Bacteria</taxon>
        <taxon>Pseudomonadati</taxon>
        <taxon>Pseudomonadota</taxon>
        <taxon>Betaproteobacteria</taxon>
        <taxon>Burkholderiales</taxon>
        <taxon>Comamonadaceae</taxon>
        <taxon>Comamonas</taxon>
    </lineage>
</organism>
<dbReference type="CDD" id="cd04179">
    <property type="entry name" value="DPM_DPG-synthase_like"/>
    <property type="match status" value="1"/>
</dbReference>
<reference evidence="3 4" key="1">
    <citation type="submission" date="2020-08" db="EMBL/GenBank/DDBJ databases">
        <title>Functional genomics of gut bacteria from endangered species of beetles.</title>
        <authorList>
            <person name="Carlos-Shanley C."/>
        </authorList>
    </citation>
    <scope>NUCLEOTIDE SEQUENCE [LARGE SCALE GENOMIC DNA]</scope>
    <source>
        <strain evidence="3 4">S00124</strain>
    </source>
</reference>
<dbReference type="EMBL" id="JACHKZ010000003">
    <property type="protein sequence ID" value="MBB6576834.1"/>
    <property type="molecule type" value="Genomic_DNA"/>
</dbReference>
<dbReference type="SUPFAM" id="SSF53448">
    <property type="entry name" value="Nucleotide-diphospho-sugar transferases"/>
    <property type="match status" value="1"/>
</dbReference>
<name>A0ABR6RCS3_9BURK</name>
<keyword evidence="1" id="KW-0472">Membrane</keyword>
<comment type="caution">
    <text evidence="3">The sequence shown here is derived from an EMBL/GenBank/DDBJ whole genome shotgun (WGS) entry which is preliminary data.</text>
</comment>
<keyword evidence="4" id="KW-1185">Reference proteome</keyword>
<evidence type="ECO:0000313" key="3">
    <source>
        <dbReference type="EMBL" id="MBB6576834.1"/>
    </source>
</evidence>
<sequence>MSLSTTSPPPASTIAVVIPSYKVTRHILAVIQAIGPEVDRIYVVDDCCPDGSGRYVQENNRDPRVSVLFNEVNLGVGGAVMAGYRAAIDDGFDIIVKIDGDGQMDPSLLPRFVAPIVSGRADYTKGNRFYNLEKISRMPKIRILGNAVLSFMAKFSSGYWSSFDPTNGYTAIAASTAAQLPLHKISRSYFFETDMLFRLNTVRAVVVDVPMDAKYETEFSNLKITQILGEFFAGHIRNFCKRIFYNYYLRGMSVASLELPLGLGLIGWGMGFGLYQWGKSLAMGMVTPAGTVMFSALPLILGVQLCLAFIAFDVAAEPTNSQRSTGALP</sequence>
<feature type="transmembrane region" description="Helical" evidence="1">
    <location>
        <begin position="247"/>
        <end position="272"/>
    </location>
</feature>
<dbReference type="Pfam" id="PF00535">
    <property type="entry name" value="Glycos_transf_2"/>
    <property type="match status" value="1"/>
</dbReference>
<evidence type="ECO:0000313" key="4">
    <source>
        <dbReference type="Proteomes" id="UP000562492"/>
    </source>
</evidence>
<dbReference type="Proteomes" id="UP000562492">
    <property type="component" value="Unassembled WGS sequence"/>
</dbReference>
<evidence type="ECO:0000259" key="2">
    <source>
        <dbReference type="Pfam" id="PF00535"/>
    </source>
</evidence>
<feature type="transmembrane region" description="Helical" evidence="1">
    <location>
        <begin position="292"/>
        <end position="315"/>
    </location>
</feature>